<sequence length="95" mass="9795">MYDPPVHPVASPSFAVDLNGSGGGKFAAPAGLGDALLDDRDDDDVEPDIIADDSGDDIGLSEPAGAGGSANFTTCLLATRYMQRYNHASTVEPQL</sequence>
<protein>
    <submittedName>
        <fullName evidence="2">Uncharacterized protein</fullName>
    </submittedName>
</protein>
<feature type="region of interest" description="Disordered" evidence="1">
    <location>
        <begin position="37"/>
        <end position="64"/>
    </location>
</feature>
<evidence type="ECO:0000313" key="3">
    <source>
        <dbReference type="Proteomes" id="UP000289738"/>
    </source>
</evidence>
<evidence type="ECO:0000313" key="2">
    <source>
        <dbReference type="EMBL" id="RYR37895.1"/>
    </source>
</evidence>
<reference evidence="2 3" key="1">
    <citation type="submission" date="2019-01" db="EMBL/GenBank/DDBJ databases">
        <title>Sequencing of cultivated peanut Arachis hypogaea provides insights into genome evolution and oil improvement.</title>
        <authorList>
            <person name="Chen X."/>
        </authorList>
    </citation>
    <scope>NUCLEOTIDE SEQUENCE [LARGE SCALE GENOMIC DNA]</scope>
    <source>
        <strain evidence="3">cv. Fuhuasheng</strain>
        <tissue evidence="2">Leaves</tissue>
    </source>
</reference>
<dbReference type="Proteomes" id="UP000289738">
    <property type="component" value="Chromosome A09"/>
</dbReference>
<organism evidence="2 3">
    <name type="scientific">Arachis hypogaea</name>
    <name type="common">Peanut</name>
    <dbReference type="NCBI Taxonomy" id="3818"/>
    <lineage>
        <taxon>Eukaryota</taxon>
        <taxon>Viridiplantae</taxon>
        <taxon>Streptophyta</taxon>
        <taxon>Embryophyta</taxon>
        <taxon>Tracheophyta</taxon>
        <taxon>Spermatophyta</taxon>
        <taxon>Magnoliopsida</taxon>
        <taxon>eudicotyledons</taxon>
        <taxon>Gunneridae</taxon>
        <taxon>Pentapetalae</taxon>
        <taxon>rosids</taxon>
        <taxon>fabids</taxon>
        <taxon>Fabales</taxon>
        <taxon>Fabaceae</taxon>
        <taxon>Papilionoideae</taxon>
        <taxon>50 kb inversion clade</taxon>
        <taxon>dalbergioids sensu lato</taxon>
        <taxon>Dalbergieae</taxon>
        <taxon>Pterocarpus clade</taxon>
        <taxon>Arachis</taxon>
    </lineage>
</organism>
<feature type="compositionally biased region" description="Acidic residues" evidence="1">
    <location>
        <begin position="39"/>
        <end position="56"/>
    </location>
</feature>
<comment type="caution">
    <text evidence="2">The sequence shown here is derived from an EMBL/GenBank/DDBJ whole genome shotgun (WGS) entry which is preliminary data.</text>
</comment>
<gene>
    <name evidence="2" type="ORF">Ahy_A09g042809</name>
</gene>
<evidence type="ECO:0000256" key="1">
    <source>
        <dbReference type="SAM" id="MobiDB-lite"/>
    </source>
</evidence>
<accession>A0A445BGT8</accession>
<keyword evidence="3" id="KW-1185">Reference proteome</keyword>
<proteinExistence type="predicted"/>
<dbReference type="EMBL" id="SDMP01000009">
    <property type="protein sequence ID" value="RYR37895.1"/>
    <property type="molecule type" value="Genomic_DNA"/>
</dbReference>
<dbReference type="AlphaFoldDB" id="A0A445BGT8"/>
<name>A0A445BGT8_ARAHY</name>